<keyword evidence="5" id="KW-1185">Reference proteome</keyword>
<organism evidence="4 5">
    <name type="scientific">Streptomyces bauhiniae</name>
    <dbReference type="NCBI Taxonomy" id="2340725"/>
    <lineage>
        <taxon>Bacteria</taxon>
        <taxon>Bacillati</taxon>
        <taxon>Actinomycetota</taxon>
        <taxon>Actinomycetes</taxon>
        <taxon>Kitasatosporales</taxon>
        <taxon>Streptomycetaceae</taxon>
        <taxon>Streptomyces</taxon>
    </lineage>
</organism>
<reference evidence="4 5" key="1">
    <citation type="submission" date="2019-04" db="EMBL/GenBank/DDBJ databases">
        <title>Streptomyces sp. nov. Bv016 isolated from bark of Buahinia variegata.</title>
        <authorList>
            <person name="Kanchanasin P."/>
            <person name="Tanasupawat S."/>
            <person name="Yuki M."/>
            <person name="Kudo T."/>
        </authorList>
    </citation>
    <scope>NUCLEOTIDE SEQUENCE [LARGE SCALE GENOMIC DNA]</scope>
    <source>
        <strain evidence="4 5">Bv016</strain>
    </source>
</reference>
<evidence type="ECO:0000256" key="1">
    <source>
        <dbReference type="SAM" id="MobiDB-lite"/>
    </source>
</evidence>
<dbReference type="AlphaFoldDB" id="A0A4Z1CZR1"/>
<evidence type="ECO:0000256" key="3">
    <source>
        <dbReference type="SAM" id="SignalP"/>
    </source>
</evidence>
<keyword evidence="2" id="KW-0472">Membrane</keyword>
<dbReference type="Proteomes" id="UP000298159">
    <property type="component" value="Unassembled WGS sequence"/>
</dbReference>
<name>A0A4Z1CZR1_9ACTN</name>
<sequence>MMRRGLRNAVRGLCAGAVVWALAGTPAVAAPDGYAFAPGAENLAGSPDTAGARTLVPGHTYRSSLPTHGRLYYRLTLTVTANAYVPVTAVPRRGATVAATDGIRVSLQDADGNPCFYSSASFGAGLSPRPVTAVGQRDTGKSLCQSAAVYYLLVERLDAKNSDPGRWDLELAPATEPGLAATGPTTPPRTWNSATPQPPGDAPREREGGGGFSSARLLGQGVWRTRLAPGDTAFYKVPVDWGRQVHASAELAAATGHGYVGGALTLSLLNPARGPVDDAALGYTGTRHAVSLAPVPPVEYANRYAVPSGENGVRFAGDYYVVVHLSERLADSFGTGPFGVTLRVRVDGAAHAGPKYVGRTEPTGLFSVSTGDWGPAAGGDTGGGDPAMRVLAYGGLGAGTALLLGLGAWTLLARRARGRAGSAKPMA</sequence>
<feature type="region of interest" description="Disordered" evidence="1">
    <location>
        <begin position="164"/>
        <end position="214"/>
    </location>
</feature>
<feature type="chain" id="PRO_5021399431" evidence="3">
    <location>
        <begin position="30"/>
        <end position="427"/>
    </location>
</feature>
<keyword evidence="2" id="KW-1133">Transmembrane helix</keyword>
<accession>A0A4Z1CZR1</accession>
<feature type="transmembrane region" description="Helical" evidence="2">
    <location>
        <begin position="390"/>
        <end position="412"/>
    </location>
</feature>
<evidence type="ECO:0000256" key="2">
    <source>
        <dbReference type="SAM" id="Phobius"/>
    </source>
</evidence>
<evidence type="ECO:0000313" key="5">
    <source>
        <dbReference type="Proteomes" id="UP000298159"/>
    </source>
</evidence>
<keyword evidence="2" id="KW-0812">Transmembrane</keyword>
<keyword evidence="3" id="KW-0732">Signal</keyword>
<comment type="caution">
    <text evidence="4">The sequence shown here is derived from an EMBL/GenBank/DDBJ whole genome shotgun (WGS) entry which is preliminary data.</text>
</comment>
<protein>
    <submittedName>
        <fullName evidence="4">Uncharacterized protein</fullName>
    </submittedName>
</protein>
<proteinExistence type="predicted"/>
<feature type="compositionally biased region" description="Low complexity" evidence="1">
    <location>
        <begin position="170"/>
        <end position="184"/>
    </location>
</feature>
<gene>
    <name evidence="4" type="ORF">E5083_20845</name>
</gene>
<dbReference type="EMBL" id="SRRT01000006">
    <property type="protein sequence ID" value="TGN74644.1"/>
    <property type="molecule type" value="Genomic_DNA"/>
</dbReference>
<feature type="signal peptide" evidence="3">
    <location>
        <begin position="1"/>
        <end position="29"/>
    </location>
</feature>
<evidence type="ECO:0000313" key="4">
    <source>
        <dbReference type="EMBL" id="TGN74644.1"/>
    </source>
</evidence>